<comment type="function">
    <text evidence="5">Responsible for synthesis of pseudouridine from uracil-55 in the psi GC loop of transfer RNAs.</text>
</comment>
<evidence type="ECO:0000256" key="5">
    <source>
        <dbReference type="HAMAP-Rule" id="MF_01080"/>
    </source>
</evidence>
<dbReference type="PANTHER" id="PTHR13767:SF2">
    <property type="entry name" value="PSEUDOURIDYLATE SYNTHASE TRUB1"/>
    <property type="match status" value="1"/>
</dbReference>
<feature type="domain" description="tRNA pseudouridylate synthase B C-terminal" evidence="7">
    <location>
        <begin position="172"/>
        <end position="229"/>
    </location>
</feature>
<dbReference type="HAMAP" id="MF_01080">
    <property type="entry name" value="TruB_bact"/>
    <property type="match status" value="1"/>
</dbReference>
<feature type="domain" description="Pseudouridine synthase II N-terminal" evidence="6">
    <location>
        <begin position="23"/>
        <end position="171"/>
    </location>
</feature>
<keyword evidence="4 5" id="KW-0413">Isomerase</keyword>
<comment type="caution">
    <text evidence="8">The sequence shown here is derived from an EMBL/GenBank/DDBJ whole genome shotgun (WGS) entry which is preliminary data.</text>
</comment>
<dbReference type="Pfam" id="PF16198">
    <property type="entry name" value="TruB_C_2"/>
    <property type="match status" value="1"/>
</dbReference>
<dbReference type="PANTHER" id="PTHR13767">
    <property type="entry name" value="TRNA-PSEUDOURIDINE SYNTHASE"/>
    <property type="match status" value="1"/>
</dbReference>
<dbReference type="InterPro" id="IPR032819">
    <property type="entry name" value="TruB_C"/>
</dbReference>
<dbReference type="InterPro" id="IPR014780">
    <property type="entry name" value="tRNA_psdUridine_synth_TruB"/>
</dbReference>
<protein>
    <recommendedName>
        <fullName evidence="5">tRNA pseudouridine synthase B</fullName>
        <ecNumber evidence="5">5.4.99.25</ecNumber>
    </recommendedName>
    <alternativeName>
        <fullName evidence="5">tRNA pseudouridine(55) synthase</fullName>
        <shortName evidence="5">Psi55 synthase</shortName>
    </alternativeName>
    <alternativeName>
        <fullName evidence="5">tRNA pseudouridylate synthase</fullName>
    </alternativeName>
    <alternativeName>
        <fullName evidence="5">tRNA-uridine isomerase</fullName>
    </alternativeName>
</protein>
<dbReference type="RefSeq" id="WP_354366531.1">
    <property type="nucleotide sequence ID" value="NZ_JBEPMA010000001.1"/>
</dbReference>
<comment type="similarity">
    <text evidence="2 5">Belongs to the pseudouridine synthase TruB family. Type 1 subfamily.</text>
</comment>
<evidence type="ECO:0000256" key="1">
    <source>
        <dbReference type="ARBA" id="ARBA00000385"/>
    </source>
</evidence>
<evidence type="ECO:0000313" key="9">
    <source>
        <dbReference type="Proteomes" id="UP001549162"/>
    </source>
</evidence>
<reference evidence="8 9" key="1">
    <citation type="submission" date="2024-06" db="EMBL/GenBank/DDBJ databases">
        <title>Genomic Encyclopedia of Type Strains, Phase IV (KMG-IV): sequencing the most valuable type-strain genomes for metagenomic binning, comparative biology and taxonomic classification.</title>
        <authorList>
            <person name="Goeker M."/>
        </authorList>
    </citation>
    <scope>NUCLEOTIDE SEQUENCE [LARGE SCALE GENOMIC DNA]</scope>
    <source>
        <strain evidence="8 9">DSM 21460</strain>
    </source>
</reference>
<evidence type="ECO:0000313" key="8">
    <source>
        <dbReference type="EMBL" id="MET3616523.1"/>
    </source>
</evidence>
<dbReference type="Pfam" id="PF01509">
    <property type="entry name" value="TruB_N"/>
    <property type="match status" value="1"/>
</dbReference>
<dbReference type="GO" id="GO:0160148">
    <property type="term" value="F:tRNA pseudouridine(55) synthase activity"/>
    <property type="evidence" value="ECO:0007669"/>
    <property type="project" value="UniProtKB-EC"/>
</dbReference>
<feature type="active site" description="Nucleophile" evidence="5">
    <location>
        <position position="38"/>
    </location>
</feature>
<dbReference type="InterPro" id="IPR020103">
    <property type="entry name" value="PsdUridine_synth_cat_dom_sf"/>
</dbReference>
<proteinExistence type="inferred from homology"/>
<dbReference type="SUPFAM" id="SSF55120">
    <property type="entry name" value="Pseudouridine synthase"/>
    <property type="match status" value="1"/>
</dbReference>
<dbReference type="EC" id="5.4.99.25" evidence="5"/>
<dbReference type="CDD" id="cd02573">
    <property type="entry name" value="PseudoU_synth_EcTruB"/>
    <property type="match status" value="1"/>
</dbReference>
<evidence type="ECO:0000256" key="2">
    <source>
        <dbReference type="ARBA" id="ARBA00005642"/>
    </source>
</evidence>
<evidence type="ECO:0000259" key="6">
    <source>
        <dbReference type="Pfam" id="PF01509"/>
    </source>
</evidence>
<dbReference type="Proteomes" id="UP001549162">
    <property type="component" value="Unassembled WGS sequence"/>
</dbReference>
<gene>
    <name evidence="5" type="primary">truB</name>
    <name evidence="8" type="ORF">ABID14_000143</name>
</gene>
<organism evidence="8 9">
    <name type="scientific">Peptoniphilus olsenii</name>
    <dbReference type="NCBI Taxonomy" id="411570"/>
    <lineage>
        <taxon>Bacteria</taxon>
        <taxon>Bacillati</taxon>
        <taxon>Bacillota</taxon>
        <taxon>Tissierellia</taxon>
        <taxon>Tissierellales</taxon>
        <taxon>Peptoniphilaceae</taxon>
        <taxon>Peptoniphilus</taxon>
    </lineage>
</organism>
<accession>A0ABV2J706</accession>
<evidence type="ECO:0000256" key="4">
    <source>
        <dbReference type="ARBA" id="ARBA00023235"/>
    </source>
</evidence>
<evidence type="ECO:0000256" key="3">
    <source>
        <dbReference type="ARBA" id="ARBA00022694"/>
    </source>
</evidence>
<dbReference type="InterPro" id="IPR002501">
    <property type="entry name" value="PsdUridine_synth_N"/>
</dbReference>
<keyword evidence="3 5" id="KW-0819">tRNA processing</keyword>
<name>A0ABV2J706_9FIRM</name>
<dbReference type="NCBIfam" id="TIGR00431">
    <property type="entry name" value="TruB"/>
    <property type="match status" value="1"/>
</dbReference>
<keyword evidence="9" id="KW-1185">Reference proteome</keyword>
<dbReference type="Gene3D" id="3.30.2350.10">
    <property type="entry name" value="Pseudouridine synthase"/>
    <property type="match status" value="1"/>
</dbReference>
<evidence type="ECO:0000259" key="7">
    <source>
        <dbReference type="Pfam" id="PF16198"/>
    </source>
</evidence>
<sequence>MNGLLIFDKPKDLTSHDMVYQVRKKTNIKRVGHTGTLDPMATGVLVMCIGKATKVSDYILAADKEYIAKIKLGILTDTLDITGNVLKNDDVLFKKSKIKECLENFLGIQEQTPPKYSAIKIKGKKLYEYAREGQDISIPKRKIIIHSIHLLDFNNKDEITIKVLVSKGTYIRSLANDIGNYLGTYGTLTNLRRTRSGDFKIQDALTLEDFKNLNAKQINQKLLPIDEALKHLQKIDVNPNFYDNIINGQFYKLNRPYKNNDYRIYCNNFFIGLGEIRIINGDYYLKIKKRLMGEV</sequence>
<comment type="catalytic activity">
    <reaction evidence="1 5">
        <text>uridine(55) in tRNA = pseudouridine(55) in tRNA</text>
        <dbReference type="Rhea" id="RHEA:42532"/>
        <dbReference type="Rhea" id="RHEA-COMP:10101"/>
        <dbReference type="Rhea" id="RHEA-COMP:10102"/>
        <dbReference type="ChEBI" id="CHEBI:65314"/>
        <dbReference type="ChEBI" id="CHEBI:65315"/>
        <dbReference type="EC" id="5.4.99.25"/>
    </reaction>
</comment>
<dbReference type="EMBL" id="JBEPMA010000001">
    <property type="protein sequence ID" value="MET3616523.1"/>
    <property type="molecule type" value="Genomic_DNA"/>
</dbReference>